<keyword evidence="2" id="KW-1185">Reference proteome</keyword>
<evidence type="ECO:0000313" key="1">
    <source>
        <dbReference type="EMBL" id="GGC91256.1"/>
    </source>
</evidence>
<reference evidence="1" key="1">
    <citation type="journal article" date="2014" name="Int. J. Syst. Evol. Microbiol.">
        <title>Complete genome sequence of Corynebacterium casei LMG S-19264T (=DSM 44701T), isolated from a smear-ripened cheese.</title>
        <authorList>
            <consortium name="US DOE Joint Genome Institute (JGI-PGF)"/>
            <person name="Walter F."/>
            <person name="Albersmeier A."/>
            <person name="Kalinowski J."/>
            <person name="Ruckert C."/>
        </authorList>
    </citation>
    <scope>NUCLEOTIDE SEQUENCE</scope>
    <source>
        <strain evidence="1">CGMCC 1.12919</strain>
    </source>
</reference>
<evidence type="ECO:0000313" key="2">
    <source>
        <dbReference type="Proteomes" id="UP000637002"/>
    </source>
</evidence>
<gene>
    <name evidence="1" type="ORF">GCM10010994_56280</name>
</gene>
<dbReference type="EMBL" id="BMGG01000011">
    <property type="protein sequence ID" value="GGC91256.1"/>
    <property type="molecule type" value="Genomic_DNA"/>
</dbReference>
<accession>A0A916XNZ3</accession>
<organism evidence="1 2">
    <name type="scientific">Chelatococcus reniformis</name>
    <dbReference type="NCBI Taxonomy" id="1494448"/>
    <lineage>
        <taxon>Bacteria</taxon>
        <taxon>Pseudomonadati</taxon>
        <taxon>Pseudomonadota</taxon>
        <taxon>Alphaproteobacteria</taxon>
        <taxon>Hyphomicrobiales</taxon>
        <taxon>Chelatococcaceae</taxon>
        <taxon>Chelatococcus</taxon>
    </lineage>
</organism>
<dbReference type="Proteomes" id="UP000637002">
    <property type="component" value="Unassembled WGS sequence"/>
</dbReference>
<name>A0A916XNZ3_9HYPH</name>
<sequence length="88" mass="9900">MRREGERFQQVRVDIDGVQFVNCTFDSCALIYRGGPLPMFTNCTFSNPQFAFDDAAKRTVTLLRSMATPAGGMQQIVRSTFPELFAAR</sequence>
<reference evidence="1" key="2">
    <citation type="submission" date="2020-09" db="EMBL/GenBank/DDBJ databases">
        <authorList>
            <person name="Sun Q."/>
            <person name="Zhou Y."/>
        </authorList>
    </citation>
    <scope>NUCLEOTIDE SEQUENCE</scope>
    <source>
        <strain evidence="1">CGMCC 1.12919</strain>
    </source>
</reference>
<protein>
    <submittedName>
        <fullName evidence="1">Uncharacterized protein</fullName>
    </submittedName>
</protein>
<dbReference type="RefSeq" id="WP_188612484.1">
    <property type="nucleotide sequence ID" value="NZ_BMGG01000011.1"/>
</dbReference>
<proteinExistence type="predicted"/>
<comment type="caution">
    <text evidence="1">The sequence shown here is derived from an EMBL/GenBank/DDBJ whole genome shotgun (WGS) entry which is preliminary data.</text>
</comment>
<dbReference type="AlphaFoldDB" id="A0A916XNZ3"/>